<evidence type="ECO:0000256" key="2">
    <source>
        <dbReference type="ARBA" id="ARBA00010674"/>
    </source>
</evidence>
<keyword evidence="6 11" id="KW-0472">Membrane</keyword>
<dbReference type="PRINTS" id="PR00218">
    <property type="entry name" value="PERIPHERNRDS"/>
</dbReference>
<reference evidence="13 14" key="2">
    <citation type="journal article" date="2021" name="J. Hered.">
        <title>Feather Gene Expression Elucidates the Developmental Basis of Plumage Iridescence in African Starlings.</title>
        <authorList>
            <person name="Rubenstein D.R."/>
            <person name="Corvelo A."/>
            <person name="MacManes M.D."/>
            <person name="Maia R."/>
            <person name="Narzisi G."/>
            <person name="Rousaki A."/>
            <person name="Vandenabeele P."/>
            <person name="Shawkey M.D."/>
            <person name="Solomon J."/>
        </authorList>
    </citation>
    <scope>NUCLEOTIDE SEQUENCE [LARGE SCALE GENOMIC DNA]</scope>
    <source>
        <strain evidence="13">SS15</strain>
    </source>
</reference>
<dbReference type="AlphaFoldDB" id="A0A835NYC3"/>
<keyword evidence="4" id="KW-0130">Cell adhesion</keyword>
<evidence type="ECO:0000256" key="7">
    <source>
        <dbReference type="ARBA" id="ARBA00023157"/>
    </source>
</evidence>
<dbReference type="PANTHER" id="PTHR19282">
    <property type="entry name" value="TETRASPANIN"/>
    <property type="match status" value="1"/>
</dbReference>
<dbReference type="Gene3D" id="1.10.1450.10">
    <property type="entry name" value="Tetraspanin"/>
    <property type="match status" value="1"/>
</dbReference>
<dbReference type="SUPFAM" id="SSF48652">
    <property type="entry name" value="Tetraspanin"/>
    <property type="match status" value="1"/>
</dbReference>
<dbReference type="Proteomes" id="UP000618051">
    <property type="component" value="Unassembled WGS sequence"/>
</dbReference>
<dbReference type="PANTHER" id="PTHR19282:SF202">
    <property type="entry name" value="PERIPHERIN-2"/>
    <property type="match status" value="1"/>
</dbReference>
<evidence type="ECO:0000256" key="8">
    <source>
        <dbReference type="ARBA" id="ARBA00023180"/>
    </source>
</evidence>
<evidence type="ECO:0000256" key="6">
    <source>
        <dbReference type="ARBA" id="ARBA00023136"/>
    </source>
</evidence>
<reference evidence="12" key="1">
    <citation type="submission" date="2020-10" db="EMBL/GenBank/DDBJ databases">
        <title>Feather gene expression reveals the developmental basis of iridescence in African starlings.</title>
        <authorList>
            <person name="Rubenstein D.R."/>
        </authorList>
    </citation>
    <scope>NUCLEOTIDE SEQUENCE</scope>
    <source>
        <strain evidence="12">SS15</strain>
        <tissue evidence="12">Liver</tissue>
    </source>
</reference>
<comment type="subcellular location">
    <subcellularLocation>
        <location evidence="1">Membrane</location>
        <topology evidence="1">Multi-pass membrane protein</topology>
    </subcellularLocation>
</comment>
<dbReference type="EMBL" id="JADDUC010000020">
    <property type="protein sequence ID" value="KAG0125562.1"/>
    <property type="molecule type" value="Genomic_DNA"/>
</dbReference>
<dbReference type="InterPro" id="IPR018499">
    <property type="entry name" value="Tetraspanin/Peripherin"/>
</dbReference>
<dbReference type="PROSITE" id="PS00930">
    <property type="entry name" value="RDS_ROM1"/>
    <property type="match status" value="1"/>
</dbReference>
<keyword evidence="5 11" id="KW-1133">Transmembrane helix</keyword>
<sequence length="455" mass="51356">MPTPKRFSMIPHHLPLPWVAVPGTALGWRVCADACTGSVGSVAGMALLKVKFNQKKRVKLAQGLWLMNWFSVFAGILVFSMGLFLKIELRKRSEVMDNSESHFVPNSLILVGILSCAFNGFAGKICYDSLDPAKFAKWKPMLKPYLALCCVFNMLIFFVALICFLMRGSLESTLAQGLKNGMKFYRDTDTPGRCFMKKTIDMLQIEFKCCGNNGYKDWFEIQWISNRYLDFSSKEVKDRIKSNVDGRYLVDGVPFSCCNPSSPRPCIQYQVTNNSAHYSYDYQTEELNLWRRGCREALLNYYSGMMSSMGAVILLVWLFEMSVMVGLRLLHTSLESIANPEDPECESEGWVLENSLKDTFKSALENLKKLGKFNQVEAGAEGAEGEEGGKTPAITTIIFEIRIPRKGQAGKLTTSELTLSEKRLSYAFLIYNNKKSVYVLTREGTVNICIERIAF</sequence>
<dbReference type="OrthoDB" id="9836210at2759"/>
<feature type="transmembrane region" description="Helical" evidence="11">
    <location>
        <begin position="66"/>
        <end position="85"/>
    </location>
</feature>
<accession>A0A835NYC3</accession>
<keyword evidence="7" id="KW-1015">Disulfide bond</keyword>
<dbReference type="GO" id="GO:0007155">
    <property type="term" value="P:cell adhesion"/>
    <property type="evidence" value="ECO:0007669"/>
    <property type="project" value="UniProtKB-KW"/>
</dbReference>
<comment type="similarity">
    <text evidence="2">Belongs to the PRPH2/ROM1 family.</text>
</comment>
<keyword evidence="14" id="KW-1185">Reference proteome</keyword>
<dbReference type="FunFam" id="1.10.1450.10:FF:000002">
    <property type="entry name" value="Retinal outer segment membrane protein 1"/>
    <property type="match status" value="1"/>
</dbReference>
<name>A0A835NYC3_9PASS</name>
<protein>
    <recommendedName>
        <fullName evidence="9">Peripherin-2</fullName>
    </recommendedName>
    <alternativeName>
        <fullName evidence="10">Retinal degeneration slow protein</fullName>
    </alternativeName>
</protein>
<dbReference type="GO" id="GO:0007601">
    <property type="term" value="P:visual perception"/>
    <property type="evidence" value="ECO:0007669"/>
    <property type="project" value="InterPro"/>
</dbReference>
<reference evidence="13" key="3">
    <citation type="submission" date="2022-01" db="EMBL/GenBank/DDBJ databases">
        <authorList>
            <person name="Rubenstein D.R."/>
        </authorList>
    </citation>
    <scope>NUCLEOTIDE SEQUENCE</scope>
    <source>
        <strain evidence="13">SS15</strain>
        <tissue evidence="13">Liver</tissue>
    </source>
</reference>
<evidence type="ECO:0000256" key="11">
    <source>
        <dbReference type="SAM" id="Phobius"/>
    </source>
</evidence>
<dbReference type="CDD" id="cd03162">
    <property type="entry name" value="peripherin_like_LEL"/>
    <property type="match status" value="1"/>
</dbReference>
<keyword evidence="3 11" id="KW-0812">Transmembrane</keyword>
<gene>
    <name evidence="13" type="ORF">IHE44_0009035</name>
    <name evidence="12" type="ORF">IHE44_004936</name>
</gene>
<evidence type="ECO:0000256" key="3">
    <source>
        <dbReference type="ARBA" id="ARBA00022692"/>
    </source>
</evidence>
<evidence type="ECO:0000313" key="12">
    <source>
        <dbReference type="EMBL" id="KAG0125562.1"/>
    </source>
</evidence>
<dbReference type="GO" id="GO:0005886">
    <property type="term" value="C:plasma membrane"/>
    <property type="evidence" value="ECO:0007669"/>
    <property type="project" value="TreeGrafter"/>
</dbReference>
<feature type="transmembrane region" description="Helical" evidence="11">
    <location>
        <begin position="145"/>
        <end position="166"/>
    </location>
</feature>
<evidence type="ECO:0000256" key="10">
    <source>
        <dbReference type="ARBA" id="ARBA00043245"/>
    </source>
</evidence>
<organism evidence="12">
    <name type="scientific">Lamprotornis superbus</name>
    <dbReference type="NCBI Taxonomy" id="245042"/>
    <lineage>
        <taxon>Eukaryota</taxon>
        <taxon>Metazoa</taxon>
        <taxon>Chordata</taxon>
        <taxon>Craniata</taxon>
        <taxon>Vertebrata</taxon>
        <taxon>Euteleostomi</taxon>
        <taxon>Archelosauria</taxon>
        <taxon>Archosauria</taxon>
        <taxon>Dinosauria</taxon>
        <taxon>Saurischia</taxon>
        <taxon>Theropoda</taxon>
        <taxon>Coelurosauria</taxon>
        <taxon>Aves</taxon>
        <taxon>Neognathae</taxon>
        <taxon>Neoaves</taxon>
        <taxon>Telluraves</taxon>
        <taxon>Australaves</taxon>
        <taxon>Passeriformes</taxon>
        <taxon>Sturnidae</taxon>
        <taxon>Lamprotornis</taxon>
    </lineage>
</organism>
<evidence type="ECO:0000256" key="4">
    <source>
        <dbReference type="ARBA" id="ARBA00022889"/>
    </source>
</evidence>
<evidence type="ECO:0000256" key="9">
    <source>
        <dbReference type="ARBA" id="ARBA00039173"/>
    </source>
</evidence>
<feature type="transmembrane region" description="Helical" evidence="11">
    <location>
        <begin position="299"/>
        <end position="319"/>
    </location>
</feature>
<keyword evidence="8" id="KW-0325">Glycoprotein</keyword>
<evidence type="ECO:0000256" key="1">
    <source>
        <dbReference type="ARBA" id="ARBA00004141"/>
    </source>
</evidence>
<dbReference type="InterPro" id="IPR008952">
    <property type="entry name" value="Tetraspanin_EC2_sf"/>
</dbReference>
<evidence type="ECO:0000256" key="5">
    <source>
        <dbReference type="ARBA" id="ARBA00022989"/>
    </source>
</evidence>
<comment type="caution">
    <text evidence="12">The sequence shown here is derived from an EMBL/GenBank/DDBJ whole genome shotgun (WGS) entry which is preliminary data.</text>
</comment>
<evidence type="ECO:0000313" key="13">
    <source>
        <dbReference type="EMBL" id="KAI1240604.1"/>
    </source>
</evidence>
<dbReference type="InterPro" id="IPR042026">
    <property type="entry name" value="Peripherin_LEL"/>
</dbReference>
<dbReference type="InterPro" id="IPR018498">
    <property type="entry name" value="Peripherin/rom-1_CS"/>
</dbReference>
<dbReference type="EMBL" id="JADDUC020000003">
    <property type="protein sequence ID" value="KAI1240604.1"/>
    <property type="molecule type" value="Genomic_DNA"/>
</dbReference>
<dbReference type="Pfam" id="PF00335">
    <property type="entry name" value="Tetraspanin"/>
    <property type="match status" value="1"/>
</dbReference>
<proteinExistence type="inferred from homology"/>
<evidence type="ECO:0000313" key="14">
    <source>
        <dbReference type="Proteomes" id="UP000618051"/>
    </source>
</evidence>
<dbReference type="InterPro" id="IPR000830">
    <property type="entry name" value="Peripherin/rom-1"/>
</dbReference>